<dbReference type="Pfam" id="PF14009">
    <property type="entry name" value="PADRE"/>
    <property type="match status" value="1"/>
</dbReference>
<dbReference type="Proteomes" id="UP001281410">
    <property type="component" value="Unassembled WGS sequence"/>
</dbReference>
<accession>A0AAE0DW03</accession>
<reference evidence="1" key="1">
    <citation type="journal article" date="2023" name="Plant J.">
        <title>Genome sequences and population genomics provide insights into the demographic history, inbreeding, and mutation load of two 'living fossil' tree species of Dipteronia.</title>
        <authorList>
            <person name="Feng Y."/>
            <person name="Comes H.P."/>
            <person name="Chen J."/>
            <person name="Zhu S."/>
            <person name="Lu R."/>
            <person name="Zhang X."/>
            <person name="Li P."/>
            <person name="Qiu J."/>
            <person name="Olsen K.M."/>
            <person name="Qiu Y."/>
        </authorList>
    </citation>
    <scope>NUCLEOTIDE SEQUENCE</scope>
    <source>
        <strain evidence="1">NBL</strain>
    </source>
</reference>
<name>A0AAE0DW03_9ROSI</name>
<keyword evidence="2" id="KW-1185">Reference proteome</keyword>
<gene>
    <name evidence="1" type="ORF">Dsin_024540</name>
</gene>
<comment type="caution">
    <text evidence="1">The sequence shown here is derived from an EMBL/GenBank/DDBJ whole genome shotgun (WGS) entry which is preliminary data.</text>
</comment>
<evidence type="ECO:0000313" key="1">
    <source>
        <dbReference type="EMBL" id="KAK3193230.1"/>
    </source>
</evidence>
<proteinExistence type="predicted"/>
<organism evidence="1 2">
    <name type="scientific">Dipteronia sinensis</name>
    <dbReference type="NCBI Taxonomy" id="43782"/>
    <lineage>
        <taxon>Eukaryota</taxon>
        <taxon>Viridiplantae</taxon>
        <taxon>Streptophyta</taxon>
        <taxon>Embryophyta</taxon>
        <taxon>Tracheophyta</taxon>
        <taxon>Spermatophyta</taxon>
        <taxon>Magnoliopsida</taxon>
        <taxon>eudicotyledons</taxon>
        <taxon>Gunneridae</taxon>
        <taxon>Pentapetalae</taxon>
        <taxon>rosids</taxon>
        <taxon>malvids</taxon>
        <taxon>Sapindales</taxon>
        <taxon>Sapindaceae</taxon>
        <taxon>Hippocastanoideae</taxon>
        <taxon>Acereae</taxon>
        <taxon>Dipteronia</taxon>
    </lineage>
</organism>
<evidence type="ECO:0000313" key="2">
    <source>
        <dbReference type="Proteomes" id="UP001281410"/>
    </source>
</evidence>
<dbReference type="PANTHER" id="PTHR33052">
    <property type="entry name" value="DUF4228 DOMAIN PROTEIN-RELATED"/>
    <property type="match status" value="1"/>
</dbReference>
<protein>
    <submittedName>
        <fullName evidence="1">Uncharacterized protein</fullName>
    </submittedName>
</protein>
<dbReference type="InterPro" id="IPR025322">
    <property type="entry name" value="PADRE_dom"/>
</dbReference>
<dbReference type="EMBL" id="JANJYJ010000008">
    <property type="protein sequence ID" value="KAK3193230.1"/>
    <property type="molecule type" value="Genomic_DNA"/>
</dbReference>
<dbReference type="AlphaFoldDB" id="A0AAE0DW03"/>
<sequence length="167" mass="19538">MRAVTREDDVLKLVHPGKYVEIHKQPITAARVMEKNPRHCITRPDVFEYPWIVVKSESTLILGRVYFIVPNRTIYQLLKTTKSSYAGMTPKHQQHTTMSQDYHKRFRVESFSPENPKLKKSPKVDCQHKKQVTKLKSCLKKEDTDTVRKSVSFALPIKDYDTQFQGF</sequence>